<sequence>MPPRLIDIGINLTDPMFRGLYNGKQAHVDDLAQVLFRSKRAGVDRMIVTAGNLSDCKEALDLVKNHDGLFMTVGCHPTRCSEFESHPDGPEGYFKALKAYLDNPETKGKVVAIGECGLDYDRLHFCPKETQQKYFERQFDLAESTRLPMFLHNRNTGEDFGKLVTQHRSRFTHGVVHSFTGSVEEMQQYLDLGLYIGINGCSLKTEENLKVAVSVPLDKLVLETDGPWCDIRPTHASFKHLSKMTLDQQAMYSPPSKKKERFESGLMVKNRNEPCTMGQVLHVMADLHGIDPDTLADIVYKNTTKVFFPDSAEDSVSVQPTKLAQRMKKDDGSSTTNGDSKKRKGSLNTVWGTADFDGYGVYGVGDHSDEQDENKDTGNTDPVPTLRKRKSGRASGGGAKIGGAEVKTKQPREDAPSKKQKSGTTTTNPPVNTAFLNYFNKVHVNDPKKLNESASRSSIPTPSPPSAPLRTTMSLKKMFDLPPPPSSRRPKEMPTKTSPQEVAKKAIIESVDLTDEASPSSGKSSPPDSEPALGGTGEKNDNVTRSTASANEPGVDKPVTKMMDVDNDAPAQFTSAQPKKPATKPRSRATTSKKVVLSEESEESAKTTPVKGSRTKKRKPVTVDEQGLETKIDDASEAPDEDPPKEDPPKTRSMLEFFKIQPKPDVKSADGPQHKAPAGITIGEESKSATTKATAKEDENQNQTLMFSRPQCHLSKPITSSSSAAIESTMTTPIDETHKEDIKKVAVEEPAPLADEVTSPSHSEKPVQPRRRRLVRASQLQHNYNESSGSDEEQEGPVHTARQRRAPKKHKQDPGAERDTDPSPESEPEPKPESEPEPAHFARSRQLLKSYFGSTSSLPPTPKVPTDPVPEPNGESKLFDLGVTRPAQKTYSKKSAPVTKKKVQKKRSAFSGSDEPGSDCDSRSDDDLSDFEIKVNETPDPNQKSISSMFAKAPPRPAWALPTVKSEPQRELTSLSQSLLSGGLVNMGNTCYLNSVLQALRNTAGCTDTLYLMMQRILDLAEERGRNLNSGVYRWRIFAQVVTIFQELDDRERRSEADQIYERAYCPKQIIETLRGGNSQFNTSGQQDAPEFLLYLISHFDDIQKSTQRMAAKAAAVQMANTEIETKIETKIENEAAPLTAFSSMTSPSSSTLSTNPSLFSCSTASTVATSSSAVWEPVNDLFQISTERVQVCAKCNKVTTKNDRDFDLTVQIDTANPGLVRDLEWGVTDTMKQEVTTEDNKRYCERCKTNEHAHISNFFTWLPKIMILRLQRSNFMQGAVKIPNGVACSQRMNFRQWMSSTYQGDHPDYELCAIIVHRGREIFAGHYFAYIRKDVEIETNITEPDGESWTEKKSYSWLKYNDSAVDPVSDEEMEKLFLGNVKKQKPSTSSSSGGSPTESNKAYLSGEDKMDLSALTSILDKHVATPYVYLYRRLDT</sequence>
<dbReference type="CDD" id="cd01310">
    <property type="entry name" value="TatD_DNAse"/>
    <property type="match status" value="1"/>
</dbReference>
<dbReference type="GO" id="GO:0005829">
    <property type="term" value="C:cytosol"/>
    <property type="evidence" value="ECO:0007669"/>
    <property type="project" value="TreeGrafter"/>
</dbReference>
<comment type="caution">
    <text evidence="7">The sequence shown here is derived from an EMBL/GenBank/DDBJ whole genome shotgun (WGS) entry which is preliminary data.</text>
</comment>
<feature type="compositionally biased region" description="Basic and acidic residues" evidence="5">
    <location>
        <begin position="828"/>
        <end position="840"/>
    </location>
</feature>
<dbReference type="FunFam" id="3.20.20.140:FF:000040">
    <property type="entry name" value="Putative tatD related deoxyribonuclease"/>
    <property type="match status" value="1"/>
</dbReference>
<dbReference type="InterPro" id="IPR018200">
    <property type="entry name" value="USP_CS"/>
</dbReference>
<evidence type="ECO:0000259" key="6">
    <source>
        <dbReference type="PROSITE" id="PS50235"/>
    </source>
</evidence>
<dbReference type="SUPFAM" id="SSF51556">
    <property type="entry name" value="Metallo-dependent hydrolases"/>
    <property type="match status" value="1"/>
</dbReference>
<keyword evidence="3" id="KW-0479">Metal-binding</keyword>
<dbReference type="InterPro" id="IPR032466">
    <property type="entry name" value="Metal_Hydrolase"/>
</dbReference>
<dbReference type="Pfam" id="PF00443">
    <property type="entry name" value="UCH"/>
    <property type="match status" value="1"/>
</dbReference>
<protein>
    <submittedName>
        <fullName evidence="7">TatD DNase</fullName>
    </submittedName>
</protein>
<dbReference type="GO" id="GO:0004843">
    <property type="term" value="F:cysteine-type deubiquitinase activity"/>
    <property type="evidence" value="ECO:0007669"/>
    <property type="project" value="InterPro"/>
</dbReference>
<dbReference type="InterPro" id="IPR001130">
    <property type="entry name" value="TatD-like"/>
</dbReference>
<feature type="compositionally biased region" description="Basic and acidic residues" evidence="5">
    <location>
        <begin position="406"/>
        <end position="417"/>
    </location>
</feature>
<accession>A0A9P6FBY5</accession>
<feature type="compositionally biased region" description="Pro residues" evidence="5">
    <location>
        <begin position="859"/>
        <end position="871"/>
    </location>
</feature>
<evidence type="ECO:0000256" key="1">
    <source>
        <dbReference type="ARBA" id="ARBA00009275"/>
    </source>
</evidence>
<feature type="compositionally biased region" description="Basic residues" evidence="5">
    <location>
        <begin position="801"/>
        <end position="811"/>
    </location>
</feature>
<name>A0A9P6FBY5_9FUNG</name>
<gene>
    <name evidence="7" type="primary">TATDN1_1</name>
    <name evidence="7" type="ORF">EC957_009562</name>
</gene>
<feature type="region of interest" description="Disordered" evidence="5">
    <location>
        <begin position="447"/>
        <end position="927"/>
    </location>
</feature>
<dbReference type="Gene3D" id="3.90.70.10">
    <property type="entry name" value="Cysteine proteinases"/>
    <property type="match status" value="1"/>
</dbReference>
<dbReference type="EMBL" id="JAAAXW010000053">
    <property type="protein sequence ID" value="KAF9546639.1"/>
    <property type="molecule type" value="Genomic_DNA"/>
</dbReference>
<feature type="compositionally biased region" description="Polar residues" evidence="5">
    <location>
        <begin position="422"/>
        <end position="432"/>
    </location>
</feature>
<dbReference type="SUPFAM" id="SSF54001">
    <property type="entry name" value="Cysteine proteinases"/>
    <property type="match status" value="1"/>
</dbReference>
<proteinExistence type="inferred from homology"/>
<dbReference type="Pfam" id="PF01026">
    <property type="entry name" value="TatD_DNase"/>
    <property type="match status" value="1"/>
</dbReference>
<dbReference type="InterPro" id="IPR028889">
    <property type="entry name" value="USP"/>
</dbReference>
<evidence type="ECO:0000313" key="8">
    <source>
        <dbReference type="Proteomes" id="UP000723463"/>
    </source>
</evidence>
<feature type="compositionally biased region" description="Low complexity" evidence="5">
    <location>
        <begin position="1387"/>
        <end position="1398"/>
    </location>
</feature>
<feature type="region of interest" description="Disordered" evidence="5">
    <location>
        <begin position="362"/>
        <end position="432"/>
    </location>
</feature>
<dbReference type="Gene3D" id="3.20.20.140">
    <property type="entry name" value="Metal-dependent hydrolases"/>
    <property type="match status" value="1"/>
</dbReference>
<reference evidence="7" key="1">
    <citation type="journal article" date="2020" name="Fungal Divers.">
        <title>Resolving the Mortierellaceae phylogeny through synthesis of multi-gene phylogenetics and phylogenomics.</title>
        <authorList>
            <person name="Vandepol N."/>
            <person name="Liber J."/>
            <person name="Desiro A."/>
            <person name="Na H."/>
            <person name="Kennedy M."/>
            <person name="Barry K."/>
            <person name="Grigoriev I.V."/>
            <person name="Miller A.N."/>
            <person name="O'Donnell K."/>
            <person name="Stajich J.E."/>
            <person name="Bonito G."/>
        </authorList>
    </citation>
    <scope>NUCLEOTIDE SEQUENCE</scope>
    <source>
        <strain evidence="7">NRRL 2591</strain>
    </source>
</reference>
<dbReference type="GO" id="GO:0016579">
    <property type="term" value="P:protein deubiquitination"/>
    <property type="evidence" value="ECO:0007669"/>
    <property type="project" value="InterPro"/>
</dbReference>
<dbReference type="PROSITE" id="PS01090">
    <property type="entry name" value="TATD_2"/>
    <property type="match status" value="1"/>
</dbReference>
<dbReference type="PROSITE" id="PS00973">
    <property type="entry name" value="USP_2"/>
    <property type="match status" value="1"/>
</dbReference>
<dbReference type="GO" id="GO:0046872">
    <property type="term" value="F:metal ion binding"/>
    <property type="evidence" value="ECO:0007669"/>
    <property type="project" value="UniProtKB-KW"/>
</dbReference>
<evidence type="ECO:0000256" key="5">
    <source>
        <dbReference type="SAM" id="MobiDB-lite"/>
    </source>
</evidence>
<dbReference type="PROSITE" id="PS01091">
    <property type="entry name" value="TATD_3"/>
    <property type="match status" value="1"/>
</dbReference>
<dbReference type="Proteomes" id="UP000723463">
    <property type="component" value="Unassembled WGS sequence"/>
</dbReference>
<dbReference type="PROSITE" id="PS00972">
    <property type="entry name" value="USP_1"/>
    <property type="match status" value="1"/>
</dbReference>
<feature type="region of interest" description="Disordered" evidence="5">
    <location>
        <begin position="1381"/>
        <end position="1404"/>
    </location>
</feature>
<evidence type="ECO:0000256" key="4">
    <source>
        <dbReference type="ARBA" id="ARBA00022801"/>
    </source>
</evidence>
<dbReference type="InterPro" id="IPR001394">
    <property type="entry name" value="Peptidase_C19_UCH"/>
</dbReference>
<dbReference type="PANTHER" id="PTHR10060:SF15">
    <property type="entry name" value="DEOXYRIBONUCLEASE TATDN1"/>
    <property type="match status" value="1"/>
</dbReference>
<dbReference type="InterPro" id="IPR018228">
    <property type="entry name" value="DNase_TatD-rel_CS"/>
</dbReference>
<evidence type="ECO:0000256" key="2">
    <source>
        <dbReference type="ARBA" id="ARBA00022722"/>
    </source>
</evidence>
<organism evidence="7 8">
    <name type="scientific">Mortierella hygrophila</name>
    <dbReference type="NCBI Taxonomy" id="979708"/>
    <lineage>
        <taxon>Eukaryota</taxon>
        <taxon>Fungi</taxon>
        <taxon>Fungi incertae sedis</taxon>
        <taxon>Mucoromycota</taxon>
        <taxon>Mortierellomycotina</taxon>
        <taxon>Mortierellomycetes</taxon>
        <taxon>Mortierellales</taxon>
        <taxon>Mortierellaceae</taxon>
        <taxon>Mortierella</taxon>
    </lineage>
</organism>
<keyword evidence="4" id="KW-0378">Hydrolase</keyword>
<evidence type="ECO:0000256" key="3">
    <source>
        <dbReference type="ARBA" id="ARBA00022723"/>
    </source>
</evidence>
<feature type="region of interest" description="Disordered" evidence="5">
    <location>
        <begin position="312"/>
        <end position="347"/>
    </location>
</feature>
<evidence type="ECO:0000313" key="7">
    <source>
        <dbReference type="EMBL" id="KAF9546639.1"/>
    </source>
</evidence>
<feature type="domain" description="USP" evidence="6">
    <location>
        <begin position="982"/>
        <end position="1385"/>
    </location>
</feature>
<dbReference type="InterPro" id="IPR038765">
    <property type="entry name" value="Papain-like_cys_pep_sf"/>
</dbReference>
<feature type="compositionally biased region" description="Basic residues" evidence="5">
    <location>
        <begin position="899"/>
        <end position="908"/>
    </location>
</feature>
<feature type="compositionally biased region" description="Acidic residues" evidence="5">
    <location>
        <begin position="635"/>
        <end position="644"/>
    </location>
</feature>
<dbReference type="InterPro" id="IPR050891">
    <property type="entry name" value="TatD-type_Hydrolase"/>
</dbReference>
<comment type="similarity">
    <text evidence="1">Belongs to the metallo-dependent hydrolases superfamily. TatD-type hydrolase family.</text>
</comment>
<dbReference type="CDD" id="cd02257">
    <property type="entry name" value="Peptidase_C19"/>
    <property type="match status" value="1"/>
</dbReference>
<feature type="compositionally biased region" description="Basic and acidic residues" evidence="5">
    <location>
        <begin position="812"/>
        <end position="821"/>
    </location>
</feature>
<feature type="compositionally biased region" description="Polar residues" evidence="5">
    <location>
        <begin position="778"/>
        <end position="788"/>
    </location>
</feature>
<keyword evidence="8" id="KW-1185">Reference proteome</keyword>
<feature type="compositionally biased region" description="Basic and acidic residues" evidence="5">
    <location>
        <begin position="735"/>
        <end position="747"/>
    </location>
</feature>
<dbReference type="PROSITE" id="PS50235">
    <property type="entry name" value="USP_3"/>
    <property type="match status" value="1"/>
</dbReference>
<dbReference type="PANTHER" id="PTHR10060">
    <property type="entry name" value="TATD FAMILY DEOXYRIBONUCLEASE"/>
    <property type="match status" value="1"/>
</dbReference>
<dbReference type="GO" id="GO:0008296">
    <property type="term" value="F:3'-5'-DNA exonuclease activity"/>
    <property type="evidence" value="ECO:0007669"/>
    <property type="project" value="TreeGrafter"/>
</dbReference>
<feature type="compositionally biased region" description="Low complexity" evidence="5">
    <location>
        <begin position="718"/>
        <end position="732"/>
    </location>
</feature>
<feature type="compositionally biased region" description="Low complexity" evidence="5">
    <location>
        <begin position="518"/>
        <end position="531"/>
    </location>
</feature>
<keyword evidence="2" id="KW-0540">Nuclease</keyword>